<dbReference type="HOGENOM" id="CLU_177917_0_0_1"/>
<reference evidence="1 2" key="2">
    <citation type="submission" date="2014-03" db="EMBL/GenBank/DDBJ databases">
        <title>The Genome Sequence of Anncaliia algerae insect isolate PRA339.</title>
        <authorList>
            <consortium name="The Broad Institute Genome Sequencing Platform"/>
            <consortium name="The Broad Institute Genome Sequencing Center for Infectious Disease"/>
            <person name="Cuomo C."/>
            <person name="Becnel J."/>
            <person name="Sanscrainte N."/>
            <person name="Walker B."/>
            <person name="Young S.K."/>
            <person name="Zeng Q."/>
            <person name="Gargeya S."/>
            <person name="Fitzgerald M."/>
            <person name="Haas B."/>
            <person name="Abouelleil A."/>
            <person name="Alvarado L."/>
            <person name="Arachchi H.M."/>
            <person name="Berlin A.M."/>
            <person name="Chapman S.B."/>
            <person name="Dewar J."/>
            <person name="Goldberg J."/>
            <person name="Griggs A."/>
            <person name="Gujja S."/>
            <person name="Hansen M."/>
            <person name="Howarth C."/>
            <person name="Imamovic A."/>
            <person name="Larimer J."/>
            <person name="McCowan C."/>
            <person name="Murphy C."/>
            <person name="Neiman D."/>
            <person name="Pearson M."/>
            <person name="Priest M."/>
            <person name="Roberts A."/>
            <person name="Saif S."/>
            <person name="Shea T."/>
            <person name="Sisk P."/>
            <person name="Sykes S."/>
            <person name="Wortman J."/>
            <person name="Nusbaum C."/>
            <person name="Birren B."/>
        </authorList>
    </citation>
    <scope>NUCLEOTIDE SEQUENCE [LARGE SCALE GENOMIC DNA]</scope>
    <source>
        <strain evidence="1 2">PRA339</strain>
    </source>
</reference>
<accession>A0A059EXI7</accession>
<sequence length="95" mass="11140">MLEQLDEINDFDFYNLVRDEDAAILFAQRLGLVRESILCCSVEMTLRKNNGVKNNGYYFRCNVRGCRKAISIRKGTFFEGSHLIFLQTLLFIYFL</sequence>
<dbReference type="EMBL" id="KK365232">
    <property type="protein sequence ID" value="KCZ79758.1"/>
    <property type="molecule type" value="Genomic_DNA"/>
</dbReference>
<dbReference type="AlphaFoldDB" id="A0A059EXI7"/>
<name>A0A059EXI7_9MICR</name>
<organism evidence="1 2">
    <name type="scientific">Anncaliia algerae PRA339</name>
    <dbReference type="NCBI Taxonomy" id="1288291"/>
    <lineage>
        <taxon>Eukaryota</taxon>
        <taxon>Fungi</taxon>
        <taxon>Fungi incertae sedis</taxon>
        <taxon>Microsporidia</taxon>
        <taxon>Tubulinosematoidea</taxon>
        <taxon>Tubulinosematidae</taxon>
        <taxon>Anncaliia</taxon>
    </lineage>
</organism>
<proteinExistence type="predicted"/>
<dbReference type="VEuPathDB" id="MicrosporidiaDB:H312_02841"/>
<evidence type="ECO:0000313" key="1">
    <source>
        <dbReference type="EMBL" id="KCZ79758.1"/>
    </source>
</evidence>
<dbReference type="Proteomes" id="UP000030655">
    <property type="component" value="Unassembled WGS sequence"/>
</dbReference>
<protein>
    <submittedName>
        <fullName evidence="1">Uncharacterized protein</fullName>
    </submittedName>
</protein>
<reference evidence="2" key="1">
    <citation type="submission" date="2013-02" db="EMBL/GenBank/DDBJ databases">
        <authorList>
            <consortium name="The Broad Institute Genome Sequencing Platform"/>
            <person name="Cuomo C."/>
            <person name="Becnel J."/>
            <person name="Sanscrainte N."/>
            <person name="Walker B."/>
            <person name="Young S.K."/>
            <person name="Zeng Q."/>
            <person name="Gargeya S."/>
            <person name="Fitzgerald M."/>
            <person name="Haas B."/>
            <person name="Abouelleil A."/>
            <person name="Alvarado L."/>
            <person name="Arachchi H.M."/>
            <person name="Berlin A.M."/>
            <person name="Chapman S.B."/>
            <person name="Dewar J."/>
            <person name="Goldberg J."/>
            <person name="Griggs A."/>
            <person name="Gujja S."/>
            <person name="Hansen M."/>
            <person name="Howarth C."/>
            <person name="Imamovic A."/>
            <person name="Larimer J."/>
            <person name="McCowan C."/>
            <person name="Murphy C."/>
            <person name="Neiman D."/>
            <person name="Pearson M."/>
            <person name="Priest M."/>
            <person name="Roberts A."/>
            <person name="Saif S."/>
            <person name="Shea T."/>
            <person name="Sisk P."/>
            <person name="Sykes S."/>
            <person name="Wortman J."/>
            <person name="Nusbaum C."/>
            <person name="Birren B."/>
        </authorList>
    </citation>
    <scope>NUCLEOTIDE SEQUENCE [LARGE SCALE GENOMIC DNA]</scope>
    <source>
        <strain evidence="2">PRA339</strain>
    </source>
</reference>
<evidence type="ECO:0000313" key="2">
    <source>
        <dbReference type="Proteomes" id="UP000030655"/>
    </source>
</evidence>
<gene>
    <name evidence="1" type="ORF">H312_02841</name>
</gene>
<dbReference type="OrthoDB" id="10422506at2759"/>
<keyword evidence="2" id="KW-1185">Reference proteome</keyword>